<feature type="transmembrane region" description="Helical" evidence="7">
    <location>
        <begin position="281"/>
        <end position="299"/>
    </location>
</feature>
<dbReference type="Gene3D" id="1.10.3430.10">
    <property type="entry name" value="Ammonium transporter AmtB like domains"/>
    <property type="match status" value="1"/>
</dbReference>
<comment type="caution">
    <text evidence="8">The sequence shown here is derived from an EMBL/GenBank/DDBJ whole genome shotgun (WGS) entry which is preliminary data.</text>
</comment>
<feature type="transmembrane region" description="Helical" evidence="7">
    <location>
        <begin position="64"/>
        <end position="83"/>
    </location>
</feature>
<evidence type="ECO:0000313" key="8">
    <source>
        <dbReference type="EMBL" id="MFC3984823.1"/>
    </source>
</evidence>
<accession>A0ABV8F812</accession>
<keyword evidence="3" id="KW-1003">Cell membrane</keyword>
<dbReference type="PANTHER" id="PTHR10464:SF4">
    <property type="entry name" value="UREA TRANSPORTER"/>
    <property type="match status" value="1"/>
</dbReference>
<comment type="subcellular location">
    <subcellularLocation>
        <location evidence="1">Cell membrane</location>
        <topology evidence="1">Multi-pass membrane protein</topology>
    </subcellularLocation>
</comment>
<name>A0ABV8F812_9ACTN</name>
<gene>
    <name evidence="8" type="ORF">ACFOYY_32175</name>
</gene>
<evidence type="ECO:0000313" key="9">
    <source>
        <dbReference type="Proteomes" id="UP001595698"/>
    </source>
</evidence>
<dbReference type="PANTHER" id="PTHR10464">
    <property type="entry name" value="UREA TRANSPORTER"/>
    <property type="match status" value="1"/>
</dbReference>
<keyword evidence="4 7" id="KW-0812">Transmembrane</keyword>
<dbReference type="Proteomes" id="UP001595698">
    <property type="component" value="Unassembled WGS sequence"/>
</dbReference>
<dbReference type="InterPro" id="IPR004937">
    <property type="entry name" value="Urea_transporter"/>
</dbReference>
<dbReference type="RefSeq" id="WP_386194817.1">
    <property type="nucleotide sequence ID" value="NZ_JBHSBC010000038.1"/>
</dbReference>
<feature type="transmembrane region" description="Helical" evidence="7">
    <location>
        <begin position="124"/>
        <end position="142"/>
    </location>
</feature>
<reference evidence="9" key="1">
    <citation type="journal article" date="2019" name="Int. J. Syst. Evol. Microbiol.">
        <title>The Global Catalogue of Microorganisms (GCM) 10K type strain sequencing project: providing services to taxonomists for standard genome sequencing and annotation.</title>
        <authorList>
            <consortium name="The Broad Institute Genomics Platform"/>
            <consortium name="The Broad Institute Genome Sequencing Center for Infectious Disease"/>
            <person name="Wu L."/>
            <person name="Ma J."/>
        </authorList>
    </citation>
    <scope>NUCLEOTIDE SEQUENCE [LARGE SCALE GENOMIC DNA]</scope>
    <source>
        <strain evidence="9">TBRC 7912</strain>
    </source>
</reference>
<keyword evidence="5 7" id="KW-1133">Transmembrane helix</keyword>
<dbReference type="PIRSF" id="PIRSF016502">
    <property type="entry name" value="Urea_transporter"/>
    <property type="match status" value="1"/>
</dbReference>
<feature type="transmembrane region" description="Helical" evidence="7">
    <location>
        <begin position="180"/>
        <end position="197"/>
    </location>
</feature>
<dbReference type="EMBL" id="JBHSBC010000038">
    <property type="protein sequence ID" value="MFC3984823.1"/>
    <property type="molecule type" value="Genomic_DNA"/>
</dbReference>
<feature type="transmembrane region" description="Helical" evidence="7">
    <location>
        <begin position="38"/>
        <end position="57"/>
    </location>
</feature>
<evidence type="ECO:0000256" key="7">
    <source>
        <dbReference type="SAM" id="Phobius"/>
    </source>
</evidence>
<organism evidence="8 9">
    <name type="scientific">Streptosporangium jomthongense</name>
    <dbReference type="NCBI Taxonomy" id="1193683"/>
    <lineage>
        <taxon>Bacteria</taxon>
        <taxon>Bacillati</taxon>
        <taxon>Actinomycetota</taxon>
        <taxon>Actinomycetes</taxon>
        <taxon>Streptosporangiales</taxon>
        <taxon>Streptosporangiaceae</taxon>
        <taxon>Streptosporangium</taxon>
    </lineage>
</organism>
<feature type="transmembrane region" description="Helical" evidence="7">
    <location>
        <begin position="89"/>
        <end position="112"/>
    </location>
</feature>
<dbReference type="Pfam" id="PF03253">
    <property type="entry name" value="UT"/>
    <property type="match status" value="1"/>
</dbReference>
<comment type="similarity">
    <text evidence="2">Belongs to the urea transporter family.</text>
</comment>
<evidence type="ECO:0000256" key="3">
    <source>
        <dbReference type="ARBA" id="ARBA00022475"/>
    </source>
</evidence>
<sequence length="305" mass="31588">MSGGLPVILKGVAQVIFQANPWTGLAFLIALFVGGWRFGLFGLLGTVVATLTAYLLGVSWADRVALGLEGFSGTLTGIGLVLYLDARWITVLLVVFGAVAGSVLTSALNVLLKPYGLPASTAPFCVITTVMVVGGPAFGRVWNRHAGAAPPSVKAPGIEMDWTHLWQGTLSGVGQVMFQGQWYVGLIFLVGLVIAGWRLGLVALMSSLAGLLTGWLLGAQAADLGAGLYGYNSVLTGIALFGTFVVATPVSAVYALIGVVAAAGFTAGVGNLLTVTGGHTLTWPFVLVTWAFLAAVPMFSRLEYA</sequence>
<evidence type="ECO:0000256" key="2">
    <source>
        <dbReference type="ARBA" id="ARBA00005914"/>
    </source>
</evidence>
<evidence type="ECO:0000256" key="6">
    <source>
        <dbReference type="ARBA" id="ARBA00023136"/>
    </source>
</evidence>
<proteinExistence type="inferred from homology"/>
<feature type="transmembrane region" description="Helical" evidence="7">
    <location>
        <begin position="228"/>
        <end position="246"/>
    </location>
</feature>
<evidence type="ECO:0000256" key="1">
    <source>
        <dbReference type="ARBA" id="ARBA00004651"/>
    </source>
</evidence>
<keyword evidence="9" id="KW-1185">Reference proteome</keyword>
<feature type="transmembrane region" description="Helical" evidence="7">
    <location>
        <begin position="12"/>
        <end position="32"/>
    </location>
</feature>
<evidence type="ECO:0000256" key="5">
    <source>
        <dbReference type="ARBA" id="ARBA00022989"/>
    </source>
</evidence>
<evidence type="ECO:0000256" key="4">
    <source>
        <dbReference type="ARBA" id="ARBA00022692"/>
    </source>
</evidence>
<protein>
    <submittedName>
        <fullName evidence="8">Urea transporter</fullName>
    </submittedName>
</protein>
<feature type="transmembrane region" description="Helical" evidence="7">
    <location>
        <begin position="253"/>
        <end position="275"/>
    </location>
</feature>
<dbReference type="InterPro" id="IPR029020">
    <property type="entry name" value="Ammonium/urea_transptr"/>
</dbReference>
<keyword evidence="6 7" id="KW-0472">Membrane</keyword>